<dbReference type="Gene3D" id="3.40.190.150">
    <property type="entry name" value="Bordetella uptake gene, domain 1"/>
    <property type="match status" value="1"/>
</dbReference>
<evidence type="ECO:0000313" key="2">
    <source>
        <dbReference type="Proteomes" id="UP000075321"/>
    </source>
</evidence>
<dbReference type="Gene3D" id="3.40.190.10">
    <property type="entry name" value="Periplasmic binding protein-like II"/>
    <property type="match status" value="1"/>
</dbReference>
<organism evidence="1 2">
    <name type="scientific">Halalkalicoccus paucihalophilus</name>
    <dbReference type="NCBI Taxonomy" id="1008153"/>
    <lineage>
        <taxon>Archaea</taxon>
        <taxon>Methanobacteriati</taxon>
        <taxon>Methanobacteriota</taxon>
        <taxon>Stenosarchaea group</taxon>
        <taxon>Halobacteria</taxon>
        <taxon>Halobacteriales</taxon>
        <taxon>Halococcaceae</taxon>
        <taxon>Halalkalicoccus</taxon>
    </lineage>
</organism>
<proteinExistence type="predicted"/>
<dbReference type="PANTHER" id="PTHR42928:SF5">
    <property type="entry name" value="BLR1237 PROTEIN"/>
    <property type="match status" value="1"/>
</dbReference>
<dbReference type="PROSITE" id="PS51318">
    <property type="entry name" value="TAT"/>
    <property type="match status" value="1"/>
</dbReference>
<name>A0A151ACT1_9EURY</name>
<dbReference type="EMBL" id="LTAZ01000005">
    <property type="protein sequence ID" value="KYH25445.1"/>
    <property type="molecule type" value="Genomic_DNA"/>
</dbReference>
<dbReference type="RefSeq" id="WP_245634071.1">
    <property type="nucleotide sequence ID" value="NZ_LTAZ01000005.1"/>
</dbReference>
<dbReference type="CDD" id="cd07012">
    <property type="entry name" value="PBP2_Bug_TTT"/>
    <property type="match status" value="1"/>
</dbReference>
<comment type="caution">
    <text evidence="1">The sequence shown here is derived from an EMBL/GenBank/DDBJ whole genome shotgun (WGS) entry which is preliminary data.</text>
</comment>
<keyword evidence="2" id="KW-1185">Reference proteome</keyword>
<reference evidence="1 2" key="1">
    <citation type="submission" date="2016-02" db="EMBL/GenBank/DDBJ databases">
        <title>Genome sequence of Halalkalicoccus paucihalophilus DSM 24557.</title>
        <authorList>
            <person name="Poehlein A."/>
            <person name="Daniel R."/>
        </authorList>
    </citation>
    <scope>NUCLEOTIDE SEQUENCE [LARGE SCALE GENOMIC DNA]</scope>
    <source>
        <strain evidence="1 2">DSM 24557</strain>
    </source>
</reference>
<dbReference type="AlphaFoldDB" id="A0A151ACT1"/>
<dbReference type="PATRIC" id="fig|1008153.3.peg.2156"/>
<dbReference type="InterPro" id="IPR042100">
    <property type="entry name" value="Bug_dom1"/>
</dbReference>
<dbReference type="PANTHER" id="PTHR42928">
    <property type="entry name" value="TRICARBOXYLATE-BINDING PROTEIN"/>
    <property type="match status" value="1"/>
</dbReference>
<dbReference type="InterPro" id="IPR005064">
    <property type="entry name" value="BUG"/>
</dbReference>
<protein>
    <submittedName>
        <fullName evidence="1">Tripartite tricarboxylate transporter family receptor</fullName>
    </submittedName>
</protein>
<dbReference type="Pfam" id="PF03401">
    <property type="entry name" value="TctC"/>
    <property type="match status" value="1"/>
</dbReference>
<keyword evidence="1" id="KW-0675">Receptor</keyword>
<sequence length="360" mass="38167">MSNQDTDSTTREGANRAVAGRRRFLQVAGAGSVAALAGCLAGNNGGGGGESEGDWEPSQSIRYIVPYDQGGGTDVYARGIQEGLAEATGQSIQIDNVPGAGGLNGYGELMGAQPDGHTILGSATPLEVAPQLLEDPGFDQRDAEGVAIFGQSVWTLVVNEQYQGEVETFDDVMQMYDSGEWESIGVQSPGSSQDIIVLLARYQYPDEWGWNWTERVQYTGTGPVSQAVASGEVPAGIGTDAGTQSVVDNGRIYPVVTFVSEGSQVYPDVPSVTDEGYPEIDFVGGLSRGVFAPPETEESRRQTLSDMFAEAVEADSTQSWSDETGNPVFHEGPEAANQLLDDAFAAYEENNVVQLVEENA</sequence>
<evidence type="ECO:0000313" key="1">
    <source>
        <dbReference type="EMBL" id="KYH25445.1"/>
    </source>
</evidence>
<dbReference type="InterPro" id="IPR006311">
    <property type="entry name" value="TAT_signal"/>
</dbReference>
<gene>
    <name evidence="1" type="ORF">HAPAU_21170</name>
</gene>
<accession>A0A151ACT1</accession>
<dbReference type="Proteomes" id="UP000075321">
    <property type="component" value="Unassembled WGS sequence"/>
</dbReference>